<evidence type="ECO:0000313" key="1">
    <source>
        <dbReference type="EMBL" id="SEB46541.1"/>
    </source>
</evidence>
<protein>
    <submittedName>
        <fullName evidence="1">Histidine triad (HIT) family protein</fullName>
    </submittedName>
</protein>
<gene>
    <name evidence="1" type="ORF">SAMN04489727_1968</name>
</gene>
<evidence type="ECO:0000313" key="2">
    <source>
        <dbReference type="Proteomes" id="UP000199622"/>
    </source>
</evidence>
<dbReference type="RefSeq" id="WP_143060579.1">
    <property type="nucleotide sequence ID" value="NZ_FNSO01000003.1"/>
</dbReference>
<dbReference type="OrthoDB" id="9784774at2"/>
<reference evidence="2" key="1">
    <citation type="submission" date="2016-10" db="EMBL/GenBank/DDBJ databases">
        <authorList>
            <person name="Varghese N."/>
            <person name="Submissions S."/>
        </authorList>
    </citation>
    <scope>NUCLEOTIDE SEQUENCE [LARGE SCALE GENOMIC DNA]</scope>
    <source>
        <strain evidence="2">DSM 44544</strain>
    </source>
</reference>
<dbReference type="Proteomes" id="UP000199622">
    <property type="component" value="Unassembled WGS sequence"/>
</dbReference>
<name>A0A1H4JJR7_9PSEU</name>
<dbReference type="AlphaFoldDB" id="A0A1H4JJR7"/>
<dbReference type="EMBL" id="FNSO01000003">
    <property type="protein sequence ID" value="SEB46541.1"/>
    <property type="molecule type" value="Genomic_DNA"/>
</dbReference>
<keyword evidence="2" id="KW-1185">Reference proteome</keyword>
<accession>A0A1H4JJR7</accession>
<proteinExistence type="predicted"/>
<sequence>MYIHEPPGYTCPFCFLLASGQTPIDGSRHRGAHPTRHRAGRIGLVAHNPGHVLVISNAHHENL</sequence>
<organism evidence="1 2">
    <name type="scientific">Amycolatopsis tolypomycina</name>
    <dbReference type="NCBI Taxonomy" id="208445"/>
    <lineage>
        <taxon>Bacteria</taxon>
        <taxon>Bacillati</taxon>
        <taxon>Actinomycetota</taxon>
        <taxon>Actinomycetes</taxon>
        <taxon>Pseudonocardiales</taxon>
        <taxon>Pseudonocardiaceae</taxon>
        <taxon>Amycolatopsis</taxon>
    </lineage>
</organism>